<feature type="region of interest" description="Disordered" evidence="1">
    <location>
        <begin position="204"/>
        <end position="236"/>
    </location>
</feature>
<evidence type="ECO:0000256" key="1">
    <source>
        <dbReference type="SAM" id="MobiDB-lite"/>
    </source>
</evidence>
<keyword evidence="3" id="KW-1185">Reference proteome</keyword>
<gene>
    <name evidence="2" type="ORF">A1356_12500</name>
</gene>
<name>A0AA91DCM5_9GAMM</name>
<dbReference type="Proteomes" id="UP000077734">
    <property type="component" value="Unassembled WGS sequence"/>
</dbReference>
<evidence type="ECO:0000313" key="2">
    <source>
        <dbReference type="EMBL" id="OAI25870.1"/>
    </source>
</evidence>
<sequence>MASQTALLTLIAILSAVLLWLWQHWRRAARADFIRRYAFPAGLFEKLQKRRPQLARKDCELTARALRQFFLAYLHGGRNFVSMPSQLADDLWHEFILYTRHYQQFCRQAFGGFLHHTPAVVLSRNRRSNAGLRRVWWQCCREENINPRKPSRLPLLFALDAKLQIADGFSYVADCRGQIARAGDDSRSGTPYCGADFADSSFDGDTDGFGDDNGSGDSGGDGDSGGCGGGCGGGGD</sequence>
<accession>A0AA91DCM5</accession>
<dbReference type="RefSeq" id="WP_064027367.1">
    <property type="nucleotide sequence ID" value="NZ_LUUL01000077.1"/>
</dbReference>
<proteinExistence type="predicted"/>
<comment type="caution">
    <text evidence="2">The sequence shown here is derived from an EMBL/GenBank/DDBJ whole genome shotgun (WGS) entry which is preliminary data.</text>
</comment>
<organism evidence="2 3">
    <name type="scientific">Methylomonas koyamae</name>
    <dbReference type="NCBI Taxonomy" id="702114"/>
    <lineage>
        <taxon>Bacteria</taxon>
        <taxon>Pseudomonadati</taxon>
        <taxon>Pseudomonadota</taxon>
        <taxon>Gammaproteobacteria</taxon>
        <taxon>Methylococcales</taxon>
        <taxon>Methylococcaceae</taxon>
        <taxon>Methylomonas</taxon>
    </lineage>
</organism>
<dbReference type="EMBL" id="LUUL01000077">
    <property type="protein sequence ID" value="OAI25870.1"/>
    <property type="molecule type" value="Genomic_DNA"/>
</dbReference>
<reference evidence="2 3" key="1">
    <citation type="submission" date="2016-03" db="EMBL/GenBank/DDBJ databases">
        <authorList>
            <person name="Heylen K."/>
            <person name="De Vos P."/>
            <person name="Vekeman B."/>
        </authorList>
    </citation>
    <scope>NUCLEOTIDE SEQUENCE [LARGE SCALE GENOMIC DNA]</scope>
    <source>
        <strain evidence="2 3">R-49807</strain>
    </source>
</reference>
<feature type="compositionally biased region" description="Gly residues" evidence="1">
    <location>
        <begin position="211"/>
        <end position="236"/>
    </location>
</feature>
<evidence type="ECO:0000313" key="3">
    <source>
        <dbReference type="Proteomes" id="UP000077734"/>
    </source>
</evidence>
<protein>
    <submittedName>
        <fullName evidence="2">Uncharacterized protein</fullName>
    </submittedName>
</protein>
<dbReference type="AlphaFoldDB" id="A0AA91DCM5"/>